<dbReference type="AlphaFoldDB" id="A0AAE5IW10"/>
<proteinExistence type="predicted"/>
<dbReference type="InterPro" id="IPR003615">
    <property type="entry name" value="HNH_nuc"/>
</dbReference>
<evidence type="ECO:0000313" key="3">
    <source>
        <dbReference type="EMBL" id="ORM31476.1"/>
    </source>
</evidence>
<comment type="caution">
    <text evidence="3">The sequence shown here is derived from an EMBL/GenBank/DDBJ whole genome shotgun (WGS) entry which is preliminary data.</text>
</comment>
<name>A0AAE5IW10_RHOHA</name>
<gene>
    <name evidence="3" type="ORF">A5N68_04555</name>
    <name evidence="2" type="ORF">GS453_08380</name>
</gene>
<reference evidence="3 4" key="1">
    <citation type="journal article" date="2016" name="Genome Biol. Evol.">
        <title>Pangenome and Phylogenomic Analysis of the Pathogenic Actinobacterium Rhodococcus equi.</title>
        <authorList>
            <person name="Anastasi E."/>
            <person name="MacArthur I."/>
            <person name="Scortti M."/>
            <person name="Alvarez S."/>
            <person name="Giguere S."/>
            <person name="Vazquez-Boland J.A."/>
        </authorList>
    </citation>
    <scope>NUCLEOTIDE SEQUENCE [LARGE SCALE GENOMIC DNA]</scope>
    <source>
        <strain evidence="3 4">PAM1271</strain>
    </source>
</reference>
<dbReference type="RefSeq" id="WP_022594057.1">
    <property type="nucleotide sequence ID" value="NZ_AP025268.1"/>
</dbReference>
<dbReference type="CDD" id="cd00085">
    <property type="entry name" value="HNHc"/>
    <property type="match status" value="1"/>
</dbReference>
<evidence type="ECO:0008006" key="5">
    <source>
        <dbReference type="Google" id="ProtNLM"/>
    </source>
</evidence>
<evidence type="ECO:0000256" key="1">
    <source>
        <dbReference type="SAM" id="MobiDB-lite"/>
    </source>
</evidence>
<dbReference type="EMBL" id="LWIC01000001">
    <property type="protein sequence ID" value="ORM31476.1"/>
    <property type="molecule type" value="Genomic_DNA"/>
</dbReference>
<sequence length="155" mass="17139">MPIPNCAAAAATCDLDHTIPFDHDHPERGGLTTESNLACLCRTHHRLETLGYWSVRQIGEGRLEWLDPTGRATITHPRGPFADPEMQPDLTAGLDDRLTARLTDARTLARLNYSTAEGDLDYLLDSLIPARHRRRPAPRTSCPVGTIDYDGAPPF</sequence>
<feature type="region of interest" description="Disordered" evidence="1">
    <location>
        <begin position="134"/>
        <end position="155"/>
    </location>
</feature>
<dbReference type="EMBL" id="WUXD01000002">
    <property type="protein sequence ID" value="MBM4626891.1"/>
    <property type="molecule type" value="Genomic_DNA"/>
</dbReference>
<evidence type="ECO:0000313" key="2">
    <source>
        <dbReference type="EMBL" id="MBM4626891.1"/>
    </source>
</evidence>
<reference evidence="2" key="2">
    <citation type="submission" date="2019-11" db="EMBL/GenBank/DDBJ databases">
        <title>Spread of Macrolides and rifampicin resistant Rhodococcus equi in clinical isolates in the USA.</title>
        <authorList>
            <person name="Alvarez-Narvaez S."/>
            <person name="Huber L."/>
            <person name="Cohen N.D."/>
            <person name="Slovis N."/>
            <person name="Greiter M."/>
            <person name="Giguere S."/>
            <person name="Hart K."/>
        </authorList>
    </citation>
    <scope>NUCLEOTIDE SEQUENCE</scope>
    <source>
        <strain evidence="2">Lh_38</strain>
    </source>
</reference>
<accession>A0AAE5IW10</accession>
<organism evidence="3 4">
    <name type="scientific">Rhodococcus hoagii</name>
    <name type="common">Corynebacterium equii</name>
    <dbReference type="NCBI Taxonomy" id="43767"/>
    <lineage>
        <taxon>Bacteria</taxon>
        <taxon>Bacillati</taxon>
        <taxon>Actinomycetota</taxon>
        <taxon>Actinomycetes</taxon>
        <taxon>Mycobacteriales</taxon>
        <taxon>Nocardiaceae</taxon>
        <taxon>Prescottella</taxon>
    </lineage>
</organism>
<protein>
    <recommendedName>
        <fullName evidence="5">HNH endonuclease</fullName>
    </recommendedName>
</protein>
<dbReference type="Proteomes" id="UP000193518">
    <property type="component" value="Unassembled WGS sequence"/>
</dbReference>
<dbReference type="Proteomes" id="UP000738270">
    <property type="component" value="Unassembled WGS sequence"/>
</dbReference>
<evidence type="ECO:0000313" key="4">
    <source>
        <dbReference type="Proteomes" id="UP000193518"/>
    </source>
</evidence>